<dbReference type="SMART" id="SM01011">
    <property type="entry name" value="AMP_N"/>
    <property type="match status" value="1"/>
</dbReference>
<evidence type="ECO:0000259" key="6">
    <source>
        <dbReference type="SMART" id="SM01011"/>
    </source>
</evidence>
<dbReference type="EMBL" id="ASPP01002727">
    <property type="protein sequence ID" value="ETO34256.1"/>
    <property type="molecule type" value="Genomic_DNA"/>
</dbReference>
<evidence type="ECO:0000313" key="8">
    <source>
        <dbReference type="Proteomes" id="UP000023152"/>
    </source>
</evidence>
<name>X6P7U2_RETFI</name>
<dbReference type="Gene3D" id="3.90.230.10">
    <property type="entry name" value="Creatinase/methionine aminopeptidase superfamily"/>
    <property type="match status" value="1"/>
</dbReference>
<keyword evidence="3" id="KW-0479">Metal-binding</keyword>
<dbReference type="PANTHER" id="PTHR43226">
    <property type="entry name" value="XAA-PRO AMINOPEPTIDASE 3"/>
    <property type="match status" value="1"/>
</dbReference>
<feature type="domain" description="Aminopeptidase P N-terminal" evidence="6">
    <location>
        <begin position="1"/>
        <end position="105"/>
    </location>
</feature>
<keyword evidence="8" id="KW-1185">Reference proteome</keyword>
<dbReference type="SUPFAM" id="SSF55920">
    <property type="entry name" value="Creatinase/aminopeptidase"/>
    <property type="match status" value="1"/>
</dbReference>
<dbReference type="SUPFAM" id="SSF53092">
    <property type="entry name" value="Creatinase/prolidase N-terminal domain"/>
    <property type="match status" value="1"/>
</dbReference>
<comment type="similarity">
    <text evidence="2">Belongs to the peptidase M24B family.</text>
</comment>
<evidence type="ECO:0000256" key="4">
    <source>
        <dbReference type="ARBA" id="ARBA00022801"/>
    </source>
</evidence>
<dbReference type="Pfam" id="PF05195">
    <property type="entry name" value="AMP_N"/>
    <property type="match status" value="1"/>
</dbReference>
<dbReference type="OrthoDB" id="4215474at2759"/>
<evidence type="ECO:0000256" key="1">
    <source>
        <dbReference type="ARBA" id="ARBA00001936"/>
    </source>
</evidence>
<organism evidence="7 8">
    <name type="scientific">Reticulomyxa filosa</name>
    <dbReference type="NCBI Taxonomy" id="46433"/>
    <lineage>
        <taxon>Eukaryota</taxon>
        <taxon>Sar</taxon>
        <taxon>Rhizaria</taxon>
        <taxon>Retaria</taxon>
        <taxon>Foraminifera</taxon>
        <taxon>Monothalamids</taxon>
        <taxon>Reticulomyxidae</taxon>
        <taxon>Reticulomyxa</taxon>
    </lineage>
</organism>
<keyword evidence="7" id="KW-0031">Aminopeptidase</keyword>
<dbReference type="GO" id="GO:0006508">
    <property type="term" value="P:proteolysis"/>
    <property type="evidence" value="ECO:0007669"/>
    <property type="project" value="TreeGrafter"/>
</dbReference>
<protein>
    <submittedName>
        <fullName evidence="7">Aminopeptidase P</fullName>
    </submittedName>
</protein>
<evidence type="ECO:0000313" key="7">
    <source>
        <dbReference type="EMBL" id="ETO34256.1"/>
    </source>
</evidence>
<evidence type="ECO:0000256" key="2">
    <source>
        <dbReference type="ARBA" id="ARBA00008766"/>
    </source>
</evidence>
<reference evidence="7 8" key="1">
    <citation type="journal article" date="2013" name="Curr. Biol.">
        <title>The Genome of the Foraminiferan Reticulomyxa filosa.</title>
        <authorList>
            <person name="Glockner G."/>
            <person name="Hulsmann N."/>
            <person name="Schleicher M."/>
            <person name="Noegel A.A."/>
            <person name="Eichinger L."/>
            <person name="Gallinger C."/>
            <person name="Pawlowski J."/>
            <person name="Sierra R."/>
            <person name="Euteneuer U."/>
            <person name="Pillet L."/>
            <person name="Moustafa A."/>
            <person name="Platzer M."/>
            <person name="Groth M."/>
            <person name="Szafranski K."/>
            <person name="Schliwa M."/>
        </authorList>
    </citation>
    <scope>NUCLEOTIDE SEQUENCE [LARGE SCALE GENOMIC DNA]</scope>
</reference>
<gene>
    <name evidence="7" type="ORF">RFI_02836</name>
</gene>
<dbReference type="Gene3D" id="3.40.350.10">
    <property type="entry name" value="Creatinase/prolidase N-terminal domain"/>
    <property type="match status" value="1"/>
</dbReference>
<evidence type="ECO:0000256" key="5">
    <source>
        <dbReference type="ARBA" id="ARBA00023211"/>
    </source>
</evidence>
<dbReference type="Pfam" id="PF00557">
    <property type="entry name" value="Peptidase_M24"/>
    <property type="match status" value="2"/>
</dbReference>
<dbReference type="InterPro" id="IPR029149">
    <property type="entry name" value="Creatin/AminoP/Spt16_N"/>
</dbReference>
<dbReference type="GO" id="GO:0005739">
    <property type="term" value="C:mitochondrion"/>
    <property type="evidence" value="ECO:0007669"/>
    <property type="project" value="TreeGrafter"/>
</dbReference>
<dbReference type="PANTHER" id="PTHR43226:SF4">
    <property type="entry name" value="XAA-PRO AMINOPEPTIDASE 3"/>
    <property type="match status" value="1"/>
</dbReference>
<dbReference type="Proteomes" id="UP000023152">
    <property type="component" value="Unassembled WGS sequence"/>
</dbReference>
<dbReference type="AlphaFoldDB" id="X6P7U2"/>
<accession>X6P7U2</accession>
<dbReference type="InterPro" id="IPR052433">
    <property type="entry name" value="X-Pro_dipept-like"/>
</dbReference>
<dbReference type="GO" id="GO:0030145">
    <property type="term" value="F:manganese ion binding"/>
    <property type="evidence" value="ECO:0007669"/>
    <property type="project" value="InterPro"/>
</dbReference>
<dbReference type="InterPro" id="IPR000994">
    <property type="entry name" value="Pept_M24"/>
</dbReference>
<keyword evidence="5" id="KW-0464">Manganese</keyword>
<dbReference type="GO" id="GO:0070006">
    <property type="term" value="F:metalloaminopeptidase activity"/>
    <property type="evidence" value="ECO:0007669"/>
    <property type="project" value="InterPro"/>
</dbReference>
<sequence>MMSHDVPHDYRPDAAFLYLTGLKEPSSLAVFLKDSIGHCEYVLFVQRRLESELTWSGHLCGLDGATKVFGANRSFHWDEDQVELAAMIDNCDIVYYEPRTNSSMELALQHVLEKVGIVLLSNDILLQINAMKATLCTIYFCLFVCVNGSITLDNRPIAHSFFFFFKSSVKVNCLCFFRTTTISVSTTNLLFVLGWGLEIKKTMQYCQASIMERELAVKFEMSCRLQGADRISYLCASASHSNGTLLHYFHNDALLSNGDLVLIDCGAEYHCYSSGLFINLPIPFFFFKKKNQMEKMLTFPVSGKFTEVQRVLYEMVLDVSYQLIDMCRPGSSIMKLEKVACRLLKNGLKKLGAIPTLSDSQLKELKLTSSSVHFVGLVLNCTLFTYTHTDTSHMYIHTQHCFVLFFFL</sequence>
<comment type="caution">
    <text evidence="7">The sequence shown here is derived from an EMBL/GenBank/DDBJ whole genome shotgun (WGS) entry which is preliminary data.</text>
</comment>
<evidence type="ECO:0000256" key="3">
    <source>
        <dbReference type="ARBA" id="ARBA00022723"/>
    </source>
</evidence>
<comment type="cofactor">
    <cofactor evidence="1">
        <name>Mn(2+)</name>
        <dbReference type="ChEBI" id="CHEBI:29035"/>
    </cofactor>
</comment>
<proteinExistence type="inferred from homology"/>
<keyword evidence="4" id="KW-0378">Hydrolase</keyword>
<dbReference type="InterPro" id="IPR036005">
    <property type="entry name" value="Creatinase/aminopeptidase-like"/>
</dbReference>
<dbReference type="InterPro" id="IPR007865">
    <property type="entry name" value="Aminopep_P_N"/>
</dbReference>
<keyword evidence="7" id="KW-0645">Protease</keyword>